<reference evidence="2 3" key="1">
    <citation type="submission" date="2015-10" db="EMBL/GenBank/DDBJ databases">
        <authorList>
            <person name="Gilbert D.G."/>
        </authorList>
    </citation>
    <scope>NUCLEOTIDE SEQUENCE [LARGE SCALE GENOMIC DNA]</scope>
    <source>
        <strain evidence="2 3">NRRL B-16712</strain>
    </source>
</reference>
<protein>
    <recommendedName>
        <fullName evidence="4">Guanylate cyclase domain-containing protein</fullName>
    </recommendedName>
</protein>
<proteinExistence type="predicted"/>
<dbReference type="InterPro" id="IPR029787">
    <property type="entry name" value="Nucleotide_cyclase"/>
</dbReference>
<name>A0A101JM10_9ACTN</name>
<feature type="compositionally biased region" description="Polar residues" evidence="1">
    <location>
        <begin position="241"/>
        <end position="252"/>
    </location>
</feature>
<feature type="region of interest" description="Disordered" evidence="1">
    <location>
        <begin position="198"/>
        <end position="252"/>
    </location>
</feature>
<evidence type="ECO:0000313" key="2">
    <source>
        <dbReference type="EMBL" id="KUL29192.1"/>
    </source>
</evidence>
<dbReference type="Proteomes" id="UP000053244">
    <property type="component" value="Unassembled WGS sequence"/>
</dbReference>
<accession>A0A101JM10</accession>
<dbReference type="RefSeq" id="WP_067697797.1">
    <property type="nucleotide sequence ID" value="NZ_LLZH01000281.1"/>
</dbReference>
<feature type="compositionally biased region" description="Low complexity" evidence="1">
    <location>
        <begin position="207"/>
        <end position="224"/>
    </location>
</feature>
<dbReference type="OrthoDB" id="4553959at2"/>
<organism evidence="2 3">
    <name type="scientific">Actinoplanes awajinensis subsp. mycoplanecinus</name>
    <dbReference type="NCBI Taxonomy" id="135947"/>
    <lineage>
        <taxon>Bacteria</taxon>
        <taxon>Bacillati</taxon>
        <taxon>Actinomycetota</taxon>
        <taxon>Actinomycetes</taxon>
        <taxon>Micromonosporales</taxon>
        <taxon>Micromonosporaceae</taxon>
        <taxon>Actinoplanes</taxon>
    </lineage>
</organism>
<dbReference type="EMBL" id="LLZH01000281">
    <property type="protein sequence ID" value="KUL29192.1"/>
    <property type="molecule type" value="Genomic_DNA"/>
</dbReference>
<gene>
    <name evidence="2" type="ORF">ADL15_28955</name>
</gene>
<evidence type="ECO:0000256" key="1">
    <source>
        <dbReference type="SAM" id="MobiDB-lite"/>
    </source>
</evidence>
<sequence>MPEFSDPKRRVVVSVDMESYSRRSNALQYRAQQDFRRIMDEAAAELGVDRPTWLQQQAGDGELAILPPDASERALVGNLTPTLDRMLRQYNLGRSEDGRIRLRVAVHQGLVHLDGANGYPGEAVVTVCRLIDSPVLKDALKRRFPRANVVLMVSDPIYADVVRHYQDLRPDLFQEVLAELTEKDFAQPAWLYVPHENAASGDAPEHSAAPRQPQPSAAAAESQPTQMFRDIRTEGPAVFGNHNTQNNRGSWR</sequence>
<keyword evidence="3" id="KW-1185">Reference proteome</keyword>
<comment type="caution">
    <text evidence="2">The sequence shown here is derived from an EMBL/GenBank/DDBJ whole genome shotgun (WGS) entry which is preliminary data.</text>
</comment>
<evidence type="ECO:0008006" key="4">
    <source>
        <dbReference type="Google" id="ProtNLM"/>
    </source>
</evidence>
<evidence type="ECO:0000313" key="3">
    <source>
        <dbReference type="Proteomes" id="UP000053244"/>
    </source>
</evidence>
<dbReference type="Gene3D" id="3.30.70.1230">
    <property type="entry name" value="Nucleotide cyclase"/>
    <property type="match status" value="1"/>
</dbReference>
<dbReference type="AlphaFoldDB" id="A0A101JM10"/>